<dbReference type="EMBL" id="HBGE01086691">
    <property type="protein sequence ID" value="CAD9174893.1"/>
    <property type="molecule type" value="Transcribed_RNA"/>
</dbReference>
<feature type="region of interest" description="Disordered" evidence="1">
    <location>
        <begin position="112"/>
        <end position="152"/>
    </location>
</feature>
<organism evidence="2">
    <name type="scientific">Alexandrium catenella</name>
    <name type="common">Red tide dinoflagellate</name>
    <name type="synonym">Gonyaulax catenella</name>
    <dbReference type="NCBI Taxonomy" id="2925"/>
    <lineage>
        <taxon>Eukaryota</taxon>
        <taxon>Sar</taxon>
        <taxon>Alveolata</taxon>
        <taxon>Dinophyceae</taxon>
        <taxon>Gonyaulacales</taxon>
        <taxon>Pyrocystaceae</taxon>
        <taxon>Alexandrium</taxon>
    </lineage>
</organism>
<reference evidence="2" key="1">
    <citation type="submission" date="2021-01" db="EMBL/GenBank/DDBJ databases">
        <authorList>
            <person name="Corre E."/>
            <person name="Pelletier E."/>
            <person name="Niang G."/>
            <person name="Scheremetjew M."/>
            <person name="Finn R."/>
            <person name="Kale V."/>
            <person name="Holt S."/>
            <person name="Cochrane G."/>
            <person name="Meng A."/>
            <person name="Brown T."/>
            <person name="Cohen L."/>
        </authorList>
    </citation>
    <scope>NUCLEOTIDE SEQUENCE</scope>
    <source>
        <strain evidence="2">OF101</strain>
    </source>
</reference>
<evidence type="ECO:0000313" key="2">
    <source>
        <dbReference type="EMBL" id="CAD9174893.1"/>
    </source>
</evidence>
<protein>
    <submittedName>
        <fullName evidence="2">Uncharacterized protein</fullName>
    </submittedName>
</protein>
<name>A0A7S1RUJ3_ALECA</name>
<evidence type="ECO:0000256" key="1">
    <source>
        <dbReference type="SAM" id="MobiDB-lite"/>
    </source>
</evidence>
<accession>A0A7S1RUJ3</accession>
<dbReference type="AlphaFoldDB" id="A0A7S1RUJ3"/>
<gene>
    <name evidence="2" type="ORF">ACAT0790_LOCUS51662</name>
</gene>
<sequence length="159" mass="15768">MAQAVLAQAQQAPVARVASSPVGHSVPTTPPAMGAHESCILSLLQTETGPSPYSRSPSAPPFFGGFMGPMPPVSLGAAALGGRSDPRHPGVEVLLGAPPQIDVRPDLAAAMNTGAPAPTPVSAGASTAVGRERHHSPSGLPPQGGAFSRGGGAMSTVWV</sequence>
<proteinExistence type="predicted"/>